<name>A0AAN8P1E2_POLSC</name>
<sequence>MGERSRAHAEKVLKLIEIKMRVFEFGELMIENRGGKLELQSKGSIDKKIKGTETELNEKVREKESAISLATANSPYLFGITSGSVSSVILWSPDDEFAGFNGSVGLQGLVSSITSETNTTACFDMGLLNRLLR</sequence>
<proteinExistence type="predicted"/>
<dbReference type="Proteomes" id="UP001372834">
    <property type="component" value="Unassembled WGS sequence"/>
</dbReference>
<gene>
    <name evidence="1" type="ORF">RUM43_007098</name>
</gene>
<dbReference type="EMBL" id="JAWJWE010000003">
    <property type="protein sequence ID" value="KAK6638829.1"/>
    <property type="molecule type" value="Genomic_DNA"/>
</dbReference>
<dbReference type="AlphaFoldDB" id="A0AAN8P1E2"/>
<accession>A0AAN8P1E2</accession>
<protein>
    <submittedName>
        <fullName evidence="1">Uncharacterized protein</fullName>
    </submittedName>
</protein>
<organism evidence="1 2">
    <name type="scientific">Polyplax serrata</name>
    <name type="common">Common mouse louse</name>
    <dbReference type="NCBI Taxonomy" id="468196"/>
    <lineage>
        <taxon>Eukaryota</taxon>
        <taxon>Metazoa</taxon>
        <taxon>Ecdysozoa</taxon>
        <taxon>Arthropoda</taxon>
        <taxon>Hexapoda</taxon>
        <taxon>Insecta</taxon>
        <taxon>Pterygota</taxon>
        <taxon>Neoptera</taxon>
        <taxon>Paraneoptera</taxon>
        <taxon>Psocodea</taxon>
        <taxon>Troctomorpha</taxon>
        <taxon>Phthiraptera</taxon>
        <taxon>Anoplura</taxon>
        <taxon>Polyplacidae</taxon>
        <taxon>Polyplax</taxon>
    </lineage>
</organism>
<evidence type="ECO:0000313" key="2">
    <source>
        <dbReference type="Proteomes" id="UP001372834"/>
    </source>
</evidence>
<evidence type="ECO:0000313" key="1">
    <source>
        <dbReference type="EMBL" id="KAK6638829.1"/>
    </source>
</evidence>
<comment type="caution">
    <text evidence="1">The sequence shown here is derived from an EMBL/GenBank/DDBJ whole genome shotgun (WGS) entry which is preliminary data.</text>
</comment>
<reference evidence="1 2" key="1">
    <citation type="submission" date="2023-10" db="EMBL/GenBank/DDBJ databases">
        <title>Genomes of two closely related lineages of the louse Polyplax serrata with different host specificities.</title>
        <authorList>
            <person name="Martinu J."/>
            <person name="Tarabai H."/>
            <person name="Stefka J."/>
            <person name="Hypsa V."/>
        </authorList>
    </citation>
    <scope>NUCLEOTIDE SEQUENCE [LARGE SCALE GENOMIC DNA]</scope>
    <source>
        <strain evidence="1">HR10_N</strain>
    </source>
</reference>